<dbReference type="Gene3D" id="3.90.79.10">
    <property type="entry name" value="Nucleoside Triphosphate Pyrophosphohydrolase"/>
    <property type="match status" value="1"/>
</dbReference>
<dbReference type="CDD" id="cd04688">
    <property type="entry name" value="NUDIX_Hydrolase"/>
    <property type="match status" value="1"/>
</dbReference>
<protein>
    <submittedName>
        <fullName evidence="4">NUDIX hydrolase</fullName>
    </submittedName>
</protein>
<gene>
    <name evidence="4" type="ORF">ACFO3D_13255</name>
</gene>
<accession>A0ABV9DJY2</accession>
<dbReference type="PANTHER" id="PTHR43046:SF14">
    <property type="entry name" value="MUTT_NUDIX FAMILY PROTEIN"/>
    <property type="match status" value="1"/>
</dbReference>
<evidence type="ECO:0000256" key="1">
    <source>
        <dbReference type="ARBA" id="ARBA00001946"/>
    </source>
</evidence>
<evidence type="ECO:0000313" key="5">
    <source>
        <dbReference type="Proteomes" id="UP001595989"/>
    </source>
</evidence>
<dbReference type="Proteomes" id="UP001595989">
    <property type="component" value="Unassembled WGS sequence"/>
</dbReference>
<dbReference type="RefSeq" id="WP_390296738.1">
    <property type="nucleotide sequence ID" value="NZ_JBHSFU010000007.1"/>
</dbReference>
<dbReference type="PROSITE" id="PS00893">
    <property type="entry name" value="NUDIX_BOX"/>
    <property type="match status" value="1"/>
</dbReference>
<evidence type="ECO:0000313" key="4">
    <source>
        <dbReference type="EMBL" id="MFC4559160.1"/>
    </source>
</evidence>
<keyword evidence="2 4" id="KW-0378">Hydrolase</keyword>
<dbReference type="Pfam" id="PF00293">
    <property type="entry name" value="NUDIX"/>
    <property type="match status" value="1"/>
</dbReference>
<evidence type="ECO:0000259" key="3">
    <source>
        <dbReference type="PROSITE" id="PS51462"/>
    </source>
</evidence>
<dbReference type="InterPro" id="IPR015797">
    <property type="entry name" value="NUDIX_hydrolase-like_dom_sf"/>
</dbReference>
<name>A0ABV9DJY2_9BACI</name>
<comment type="caution">
    <text evidence="4">The sequence shown here is derived from an EMBL/GenBank/DDBJ whole genome shotgun (WGS) entry which is preliminary data.</text>
</comment>
<dbReference type="PANTHER" id="PTHR43046">
    <property type="entry name" value="GDP-MANNOSE MANNOSYL HYDROLASE"/>
    <property type="match status" value="1"/>
</dbReference>
<keyword evidence="5" id="KW-1185">Reference proteome</keyword>
<dbReference type="InterPro" id="IPR020084">
    <property type="entry name" value="NUDIX_hydrolase_CS"/>
</dbReference>
<dbReference type="InterPro" id="IPR000086">
    <property type="entry name" value="NUDIX_hydrolase_dom"/>
</dbReference>
<evidence type="ECO:0000256" key="2">
    <source>
        <dbReference type="ARBA" id="ARBA00022801"/>
    </source>
</evidence>
<dbReference type="GO" id="GO:0016787">
    <property type="term" value="F:hydrolase activity"/>
    <property type="evidence" value="ECO:0007669"/>
    <property type="project" value="UniProtKB-KW"/>
</dbReference>
<reference evidence="5" key="1">
    <citation type="journal article" date="2019" name="Int. J. Syst. Evol. Microbiol.">
        <title>The Global Catalogue of Microorganisms (GCM) 10K type strain sequencing project: providing services to taxonomists for standard genome sequencing and annotation.</title>
        <authorList>
            <consortium name="The Broad Institute Genomics Platform"/>
            <consortium name="The Broad Institute Genome Sequencing Center for Infectious Disease"/>
            <person name="Wu L."/>
            <person name="Ma J."/>
        </authorList>
    </citation>
    <scope>NUCLEOTIDE SEQUENCE [LARGE SCALE GENOMIC DNA]</scope>
    <source>
        <strain evidence="5">CGMCC 4.7426</strain>
    </source>
</reference>
<dbReference type="EMBL" id="JBHSFU010000007">
    <property type="protein sequence ID" value="MFC4559160.1"/>
    <property type="molecule type" value="Genomic_DNA"/>
</dbReference>
<feature type="domain" description="Nudix hydrolase" evidence="3">
    <location>
        <begin position="6"/>
        <end position="144"/>
    </location>
</feature>
<dbReference type="PROSITE" id="PS51462">
    <property type="entry name" value="NUDIX"/>
    <property type="match status" value="1"/>
</dbReference>
<sequence length="155" mass="18006">MDATFKRKNTVFNYRVAAVMVENNHVLIHRQAKDGHWALPGGRVKVMEDSASTVVREVKEELGFDVEVNRLFWMTENFFTYTDREFHEIGLYYGVSGIDGSLRFREGPFYGEEGERLIYQWVPLDELEDIVLYPEFLKTSLKETPASPEHLIVGK</sequence>
<organism evidence="4 5">
    <name type="scientific">Virgibacillus kekensis</name>
    <dbReference type="NCBI Taxonomy" id="202261"/>
    <lineage>
        <taxon>Bacteria</taxon>
        <taxon>Bacillati</taxon>
        <taxon>Bacillota</taxon>
        <taxon>Bacilli</taxon>
        <taxon>Bacillales</taxon>
        <taxon>Bacillaceae</taxon>
        <taxon>Virgibacillus</taxon>
    </lineage>
</organism>
<comment type="cofactor">
    <cofactor evidence="1">
        <name>Mg(2+)</name>
        <dbReference type="ChEBI" id="CHEBI:18420"/>
    </cofactor>
</comment>
<proteinExistence type="predicted"/>
<dbReference type="SUPFAM" id="SSF55811">
    <property type="entry name" value="Nudix"/>
    <property type="match status" value="1"/>
</dbReference>